<reference evidence="2 3" key="1">
    <citation type="submission" date="2020-08" db="EMBL/GenBank/DDBJ databases">
        <title>Plant Genome Project.</title>
        <authorList>
            <person name="Zhang R.-G."/>
        </authorList>
    </citation>
    <scope>NUCLEOTIDE SEQUENCE [LARGE SCALE GENOMIC DNA]</scope>
    <source>
        <tissue evidence="2">Rhizome</tissue>
    </source>
</reference>
<evidence type="ECO:0000313" key="2">
    <source>
        <dbReference type="EMBL" id="KAG6478191.1"/>
    </source>
</evidence>
<proteinExistence type="predicted"/>
<dbReference type="Proteomes" id="UP000734854">
    <property type="component" value="Unassembled WGS sequence"/>
</dbReference>
<accession>A0A8J5EZW8</accession>
<dbReference type="PANTHER" id="PTHR32246">
    <property type="entry name" value="INGRESSION PROTEIN FIC1"/>
    <property type="match status" value="1"/>
</dbReference>
<evidence type="ECO:0000313" key="3">
    <source>
        <dbReference type="Proteomes" id="UP000734854"/>
    </source>
</evidence>
<dbReference type="SMART" id="SM00239">
    <property type="entry name" value="C2"/>
    <property type="match status" value="1"/>
</dbReference>
<dbReference type="PANTHER" id="PTHR32246:SF166">
    <property type="entry name" value="OS06G0128800 PROTEIN"/>
    <property type="match status" value="1"/>
</dbReference>
<keyword evidence="3" id="KW-1185">Reference proteome</keyword>
<dbReference type="EMBL" id="JACMSC010000017">
    <property type="protein sequence ID" value="KAG6478191.1"/>
    <property type="molecule type" value="Genomic_DNA"/>
</dbReference>
<dbReference type="PROSITE" id="PS50004">
    <property type="entry name" value="C2"/>
    <property type="match status" value="1"/>
</dbReference>
<dbReference type="InterPro" id="IPR000008">
    <property type="entry name" value="C2_dom"/>
</dbReference>
<dbReference type="SUPFAM" id="SSF49562">
    <property type="entry name" value="C2 domain (Calcium/lipid-binding domain, CaLB)"/>
    <property type="match status" value="1"/>
</dbReference>
<dbReference type="InterPro" id="IPR035892">
    <property type="entry name" value="C2_domain_sf"/>
</dbReference>
<feature type="domain" description="C2" evidence="1">
    <location>
        <begin position="1"/>
        <end position="127"/>
    </location>
</feature>
<sequence length="226" mass="23984">MKGPDLAMEVTVISAEDLNDDSSVFGFRLRPFVTAFAGAAAVDCDRLPTPLHRTRLADGSDPSWGDLLRIPLDPSFLVSTRGDDDDDAGICLVVLSKRPLGGAARLGWCRIPPADVLDGLRHTSAIRRLSYALRHPRHGGRSRGVVHVAVRLVGRDINRLLRPQPAPALPPQQPGWGGVAIGIPVVALGSPPCWSGFGVDSPPLAAARMPGSAKDARAWSSALTFV</sequence>
<gene>
    <name evidence="2" type="ORF">ZIOFF_061624</name>
</gene>
<evidence type="ECO:0000259" key="1">
    <source>
        <dbReference type="PROSITE" id="PS50004"/>
    </source>
</evidence>
<name>A0A8J5EZW8_ZINOF</name>
<protein>
    <recommendedName>
        <fullName evidence="1">C2 domain-containing protein</fullName>
    </recommendedName>
</protein>
<comment type="caution">
    <text evidence="2">The sequence shown here is derived from an EMBL/GenBank/DDBJ whole genome shotgun (WGS) entry which is preliminary data.</text>
</comment>
<dbReference type="AlphaFoldDB" id="A0A8J5EZW8"/>
<organism evidence="2 3">
    <name type="scientific">Zingiber officinale</name>
    <name type="common">Ginger</name>
    <name type="synonym">Amomum zingiber</name>
    <dbReference type="NCBI Taxonomy" id="94328"/>
    <lineage>
        <taxon>Eukaryota</taxon>
        <taxon>Viridiplantae</taxon>
        <taxon>Streptophyta</taxon>
        <taxon>Embryophyta</taxon>
        <taxon>Tracheophyta</taxon>
        <taxon>Spermatophyta</taxon>
        <taxon>Magnoliopsida</taxon>
        <taxon>Liliopsida</taxon>
        <taxon>Zingiberales</taxon>
        <taxon>Zingiberaceae</taxon>
        <taxon>Zingiber</taxon>
    </lineage>
</organism>